<evidence type="ECO:0000256" key="3">
    <source>
        <dbReference type="ARBA" id="ARBA00023125"/>
    </source>
</evidence>
<comment type="caution">
    <text evidence="6">The sequence shown here is derived from an EMBL/GenBank/DDBJ whole genome shotgun (WGS) entry which is preliminary data.</text>
</comment>
<dbReference type="InterPro" id="IPR058163">
    <property type="entry name" value="LysR-type_TF_proteobact-type"/>
</dbReference>
<dbReference type="FunFam" id="1.10.10.10:FF:000001">
    <property type="entry name" value="LysR family transcriptional regulator"/>
    <property type="match status" value="1"/>
</dbReference>
<keyword evidence="3" id="KW-0238">DNA-binding</keyword>
<dbReference type="PANTHER" id="PTHR30537">
    <property type="entry name" value="HTH-TYPE TRANSCRIPTIONAL REGULATOR"/>
    <property type="match status" value="1"/>
</dbReference>
<dbReference type="SUPFAM" id="SSF46785">
    <property type="entry name" value="Winged helix' DNA-binding domain"/>
    <property type="match status" value="1"/>
</dbReference>
<proteinExistence type="inferred from homology"/>
<reference evidence="6 7" key="1">
    <citation type="submission" date="2019-08" db="EMBL/GenBank/DDBJ databases">
        <title>Aureimonas fodiniaquatilis sp. nov., isolated from a coal mine wastewater.</title>
        <authorList>
            <person name="Kim W."/>
        </authorList>
    </citation>
    <scope>NUCLEOTIDE SEQUENCE [LARGE SCALE GENOMIC DNA]</scope>
    <source>
        <strain evidence="6 7">CAU 1482</strain>
    </source>
</reference>
<dbReference type="AlphaFoldDB" id="A0A5B0DYE5"/>
<dbReference type="Pfam" id="PF00126">
    <property type="entry name" value="HTH_1"/>
    <property type="match status" value="1"/>
</dbReference>
<evidence type="ECO:0000256" key="2">
    <source>
        <dbReference type="ARBA" id="ARBA00023015"/>
    </source>
</evidence>
<keyword evidence="7" id="KW-1185">Reference proteome</keyword>
<dbReference type="Proteomes" id="UP000324738">
    <property type="component" value="Unassembled WGS sequence"/>
</dbReference>
<protein>
    <submittedName>
        <fullName evidence="6">LysR family transcriptional regulator</fullName>
    </submittedName>
</protein>
<feature type="domain" description="HTH lysR-type" evidence="5">
    <location>
        <begin position="29"/>
        <end position="86"/>
    </location>
</feature>
<dbReference type="GO" id="GO:0003700">
    <property type="term" value="F:DNA-binding transcription factor activity"/>
    <property type="evidence" value="ECO:0007669"/>
    <property type="project" value="InterPro"/>
</dbReference>
<keyword evidence="4" id="KW-0804">Transcription</keyword>
<comment type="similarity">
    <text evidence="1">Belongs to the LysR transcriptional regulatory family.</text>
</comment>
<dbReference type="InterPro" id="IPR000847">
    <property type="entry name" value="LysR_HTH_N"/>
</dbReference>
<dbReference type="OrthoDB" id="9786526at2"/>
<dbReference type="SUPFAM" id="SSF53850">
    <property type="entry name" value="Periplasmic binding protein-like II"/>
    <property type="match status" value="1"/>
</dbReference>
<gene>
    <name evidence="6" type="ORF">FPY71_10425</name>
</gene>
<dbReference type="Gene3D" id="3.40.190.290">
    <property type="match status" value="1"/>
</dbReference>
<dbReference type="PANTHER" id="PTHR30537:SF5">
    <property type="entry name" value="HTH-TYPE TRANSCRIPTIONAL ACTIVATOR TTDR-RELATED"/>
    <property type="match status" value="1"/>
</dbReference>
<dbReference type="InterPro" id="IPR036388">
    <property type="entry name" value="WH-like_DNA-bd_sf"/>
</dbReference>
<dbReference type="PROSITE" id="PS50931">
    <property type="entry name" value="HTH_LYSR"/>
    <property type="match status" value="1"/>
</dbReference>
<keyword evidence="2" id="KW-0805">Transcription regulation</keyword>
<evidence type="ECO:0000313" key="7">
    <source>
        <dbReference type="Proteomes" id="UP000324738"/>
    </source>
</evidence>
<evidence type="ECO:0000256" key="4">
    <source>
        <dbReference type="ARBA" id="ARBA00023163"/>
    </source>
</evidence>
<dbReference type="GO" id="GO:0003677">
    <property type="term" value="F:DNA binding"/>
    <property type="evidence" value="ECO:0007669"/>
    <property type="project" value="UniProtKB-KW"/>
</dbReference>
<dbReference type="InterPro" id="IPR005119">
    <property type="entry name" value="LysR_subst-bd"/>
</dbReference>
<name>A0A5B0DYE5_9HYPH</name>
<dbReference type="EMBL" id="VTWH01000002">
    <property type="protein sequence ID" value="KAA0970875.1"/>
    <property type="molecule type" value="Genomic_DNA"/>
</dbReference>
<dbReference type="CDD" id="cd08422">
    <property type="entry name" value="PBP2_CrgA_like"/>
    <property type="match status" value="1"/>
</dbReference>
<dbReference type="Gene3D" id="1.10.10.10">
    <property type="entry name" value="Winged helix-like DNA-binding domain superfamily/Winged helix DNA-binding domain"/>
    <property type="match status" value="1"/>
</dbReference>
<evidence type="ECO:0000313" key="6">
    <source>
        <dbReference type="EMBL" id="KAA0970875.1"/>
    </source>
</evidence>
<dbReference type="Pfam" id="PF03466">
    <property type="entry name" value="LysR_substrate"/>
    <property type="match status" value="1"/>
</dbReference>
<evidence type="ECO:0000256" key="1">
    <source>
        <dbReference type="ARBA" id="ARBA00009437"/>
    </source>
</evidence>
<evidence type="ECO:0000259" key="5">
    <source>
        <dbReference type="PROSITE" id="PS50931"/>
    </source>
</evidence>
<organism evidence="6 7">
    <name type="scientific">Aureimonas fodinaquatilis</name>
    <dbReference type="NCBI Taxonomy" id="2565783"/>
    <lineage>
        <taxon>Bacteria</taxon>
        <taxon>Pseudomonadati</taxon>
        <taxon>Pseudomonadota</taxon>
        <taxon>Alphaproteobacteria</taxon>
        <taxon>Hyphomicrobiales</taxon>
        <taxon>Aurantimonadaceae</taxon>
        <taxon>Aureimonas</taxon>
    </lineage>
</organism>
<dbReference type="InterPro" id="IPR036390">
    <property type="entry name" value="WH_DNA-bd_sf"/>
</dbReference>
<accession>A0A5B0DYE5</accession>
<sequence length="322" mass="35044">MHNIPNQERIVSNQENMVTDRQRFPLDETPLSALRIFRAVVDAEGYSAAARHMKVSVSSVSKTVSALERALGAALLFRTTRKVSVTEAGLRFYEHCLTILKEVDSVAVAQADGMRGHLRISAPPSVASELLGPGLRSFLAAHPHLKVDLFVTSALPDIVKDRIDVALVLRGWPEVKMANRLVARLSRVLCASPGYLEEKGAPATASDLLQHTCLVSLIGGKADPWVLGRGGRRTAVPIDPVLSCDNGDMLRSACVAGMGIANLYEFYARRDLVSGTLVRVLPQDQQDPVGLYAILPHREIVRSPASALLDHLESLVSEHERV</sequence>